<evidence type="ECO:0000313" key="2">
    <source>
        <dbReference type="EMBL" id="MPN22425.1"/>
    </source>
</evidence>
<evidence type="ECO:0000256" key="1">
    <source>
        <dbReference type="SAM" id="Phobius"/>
    </source>
</evidence>
<keyword evidence="1" id="KW-0812">Transmembrane</keyword>
<keyword evidence="1" id="KW-1133">Transmembrane helix</keyword>
<reference evidence="2" key="1">
    <citation type="submission" date="2019-08" db="EMBL/GenBank/DDBJ databases">
        <authorList>
            <person name="Kucharzyk K."/>
            <person name="Murdoch R.W."/>
            <person name="Higgins S."/>
            <person name="Loffler F."/>
        </authorList>
    </citation>
    <scope>NUCLEOTIDE SEQUENCE</scope>
</reference>
<sequence length="64" mass="7398">MHQTGLVKLSHTGIHHRVTGHSVAPFKELLFIIAPAYQVIFFLEACVNHMWKIRDNHHEKLSPD</sequence>
<comment type="caution">
    <text evidence="2">The sequence shown here is derived from an EMBL/GenBank/DDBJ whole genome shotgun (WGS) entry which is preliminary data.</text>
</comment>
<dbReference type="EMBL" id="VSSQ01070652">
    <property type="protein sequence ID" value="MPN22425.1"/>
    <property type="molecule type" value="Genomic_DNA"/>
</dbReference>
<name>A0A645G701_9ZZZZ</name>
<gene>
    <name evidence="2" type="ORF">SDC9_169808</name>
</gene>
<accession>A0A645G701</accession>
<proteinExistence type="predicted"/>
<keyword evidence="1" id="KW-0472">Membrane</keyword>
<feature type="transmembrane region" description="Helical" evidence="1">
    <location>
        <begin position="29"/>
        <end position="51"/>
    </location>
</feature>
<organism evidence="2">
    <name type="scientific">bioreactor metagenome</name>
    <dbReference type="NCBI Taxonomy" id="1076179"/>
    <lineage>
        <taxon>unclassified sequences</taxon>
        <taxon>metagenomes</taxon>
        <taxon>ecological metagenomes</taxon>
    </lineage>
</organism>
<protein>
    <submittedName>
        <fullName evidence="2">Uncharacterized protein</fullName>
    </submittedName>
</protein>
<dbReference type="AlphaFoldDB" id="A0A645G701"/>